<dbReference type="InterPro" id="IPR007153">
    <property type="entry name" value="Adenosine_kinase"/>
</dbReference>
<dbReference type="AlphaFoldDB" id="A0A2P6VRE9"/>
<dbReference type="SUPFAM" id="SSF103165">
    <property type="entry name" value="Ta1353-like"/>
    <property type="match status" value="1"/>
</dbReference>
<evidence type="ECO:0000256" key="1">
    <source>
        <dbReference type="SAM" id="MobiDB-lite"/>
    </source>
</evidence>
<feature type="domain" description="Trafficking protein particle complex subunit 13 N-terminal" evidence="2">
    <location>
        <begin position="79"/>
        <end position="185"/>
    </location>
</feature>
<evidence type="ECO:0000313" key="4">
    <source>
        <dbReference type="Proteomes" id="UP000239649"/>
    </source>
</evidence>
<proteinExistence type="predicted"/>
<dbReference type="Pfam" id="PF04008">
    <property type="entry name" value="Adenosine_kin"/>
    <property type="match status" value="1"/>
</dbReference>
<feature type="compositionally biased region" description="Gly residues" evidence="1">
    <location>
        <begin position="294"/>
        <end position="309"/>
    </location>
</feature>
<dbReference type="Gene3D" id="3.40.1520.10">
    <property type="entry name" value="Ta1353-like"/>
    <property type="match status" value="1"/>
</dbReference>
<reference evidence="3 4" key="1">
    <citation type="journal article" date="2018" name="Plant J.">
        <title>Genome sequences of Chlorella sorokiniana UTEX 1602 and Micractinium conductrix SAG 241.80: implications to maltose excretion by a green alga.</title>
        <authorList>
            <person name="Arriola M.B."/>
            <person name="Velmurugan N."/>
            <person name="Zhang Y."/>
            <person name="Plunkett M.H."/>
            <person name="Hondzo H."/>
            <person name="Barney B.M."/>
        </authorList>
    </citation>
    <scope>NUCLEOTIDE SEQUENCE [LARGE SCALE GENOMIC DNA]</scope>
    <source>
        <strain evidence="3 4">SAG 241.80</strain>
    </source>
</reference>
<evidence type="ECO:0000313" key="3">
    <source>
        <dbReference type="EMBL" id="PSC76651.1"/>
    </source>
</evidence>
<dbReference type="PANTHER" id="PTHR36155">
    <property type="entry name" value="BLL5354 PROTEIN"/>
    <property type="match status" value="1"/>
</dbReference>
<dbReference type="Pfam" id="PF06159">
    <property type="entry name" value="TRAPPC13_N"/>
    <property type="match status" value="1"/>
</dbReference>
<evidence type="ECO:0000259" key="2">
    <source>
        <dbReference type="Pfam" id="PF06159"/>
    </source>
</evidence>
<keyword evidence="4" id="KW-1185">Reference proteome</keyword>
<dbReference type="PANTHER" id="PTHR36155:SF1">
    <property type="entry name" value="BLL5354 PROTEIN"/>
    <property type="match status" value="1"/>
</dbReference>
<dbReference type="OrthoDB" id="10252601at2759"/>
<organism evidence="3 4">
    <name type="scientific">Micractinium conductrix</name>
    <dbReference type="NCBI Taxonomy" id="554055"/>
    <lineage>
        <taxon>Eukaryota</taxon>
        <taxon>Viridiplantae</taxon>
        <taxon>Chlorophyta</taxon>
        <taxon>core chlorophytes</taxon>
        <taxon>Trebouxiophyceae</taxon>
        <taxon>Chlorellales</taxon>
        <taxon>Chlorellaceae</taxon>
        <taxon>Chlorella clade</taxon>
        <taxon>Micractinium</taxon>
    </lineage>
</organism>
<sequence>MGEPALVFFLGRLAAPQLEVGLPDRFDLPTDLVSDATAVRRLAQAGANAGGMVGGGSDAGFETRVQADGQHPVGGVGAGLLTLSQEFGSVYLGQSFSALVTACNLSAAPLSAVGIKVELSTERSHLALLYDSTGAPLPALQPGQRHCFAMKHDIKDLGGHSLTCTAVFATAEGERRQAAQVFSFSAANPLVVRTKQRLVGDTVLLEAALENATREAMLLDTITFLPAPAYTAERIAGGPGGGGGGGSGLAEFVDGDGDGPLGAYIRSLPVVPVGCSTAFLFRLTKATQAAGSAGSSGSGGGGGGGGGEPASGALGKIEIRWRGSMGQMARLQTQQISLPPPQVPCEVSLSLARLPARVAVGAPFQATLRLQSLVDRRVGPLKVAPAAGPCSPAAGSPSRPGRHNVSEQAEAPLHASIVAGGSPAVQRTASATSGGGAWHVAAAVAAGPVRLDGPQEVVVPELAPRQSVEVTLQLLALAAGQQALPALSLTGERDGRHSSSSAAAMGGSGLRLEMVEVDNGGSEELNFILGQAHFIKTVEDLAEALFSSGTAIKFGLAFCEASGERKIRYDGNDDGLTYLAKTNAAAIGAGHSFIIFLRDAYPVNVLKAVQACPTVCRIYCATANPTAVVVGRDGGERRGILGVLDGFAPLGVEDDNDILARKDLLRMIGYKR</sequence>
<name>A0A2P6VRE9_9CHLO</name>
<accession>A0A2P6VRE9</accession>
<dbReference type="InterPro" id="IPR036902">
    <property type="entry name" value="Ta1353-like_sf"/>
</dbReference>
<dbReference type="STRING" id="554055.A0A2P6VRE9"/>
<gene>
    <name evidence="3" type="ORF">C2E20_0670</name>
</gene>
<dbReference type="Proteomes" id="UP000239649">
    <property type="component" value="Unassembled WGS sequence"/>
</dbReference>
<dbReference type="EMBL" id="LHPF02000001">
    <property type="protein sequence ID" value="PSC76651.1"/>
    <property type="molecule type" value="Genomic_DNA"/>
</dbReference>
<comment type="caution">
    <text evidence="3">The sequence shown here is derived from an EMBL/GenBank/DDBJ whole genome shotgun (WGS) entry which is preliminary data.</text>
</comment>
<dbReference type="InterPro" id="IPR055427">
    <property type="entry name" value="TRAPPC13_N"/>
</dbReference>
<protein>
    <recommendedName>
        <fullName evidence="2">Trafficking protein particle complex subunit 13 N-terminal domain-containing protein</fullName>
    </recommendedName>
</protein>
<feature type="region of interest" description="Disordered" evidence="1">
    <location>
        <begin position="291"/>
        <end position="313"/>
    </location>
</feature>